<dbReference type="EMBL" id="CM039439">
    <property type="protein sequence ID" value="KAI4296726.1"/>
    <property type="molecule type" value="Genomic_DNA"/>
</dbReference>
<keyword evidence="2" id="KW-1185">Reference proteome</keyword>
<dbReference type="Proteomes" id="UP000828941">
    <property type="component" value="Chromosome 14"/>
</dbReference>
<proteinExistence type="predicted"/>
<reference evidence="1 2" key="1">
    <citation type="journal article" date="2022" name="DNA Res.">
        <title>Chromosomal-level genome assembly of the orchid tree Bauhinia variegata (Leguminosae; Cercidoideae) supports the allotetraploid origin hypothesis of Bauhinia.</title>
        <authorList>
            <person name="Zhong Y."/>
            <person name="Chen Y."/>
            <person name="Zheng D."/>
            <person name="Pang J."/>
            <person name="Liu Y."/>
            <person name="Luo S."/>
            <person name="Meng S."/>
            <person name="Qian L."/>
            <person name="Wei D."/>
            <person name="Dai S."/>
            <person name="Zhou R."/>
        </authorList>
    </citation>
    <scope>NUCLEOTIDE SEQUENCE [LARGE SCALE GENOMIC DNA]</scope>
    <source>
        <strain evidence="1">BV-YZ2020</strain>
    </source>
</reference>
<gene>
    <name evidence="1" type="ORF">L6164_036660</name>
</gene>
<protein>
    <submittedName>
        <fullName evidence="1">Uncharacterized protein</fullName>
    </submittedName>
</protein>
<sequence length="208" mass="24008">MAETVLELYHGSGGNKATAAGQPPRPRCPPPFLVKTYDLLEENEVDGGDGDGDSKRIVSWNAEGNGFVVRSPAEFSEFILPRFFKHNNFSSFIRQLNTYGFKKTSSKTWEFKHEKFRRGCKHLLVEISRKKCEPSMFPSYLKSCSEENAVSNSMEENRELIEENKNLKKERSQLQMQIAQFKALEMKLLECLSQYMDNHQNNKLRKLC</sequence>
<accession>A0ACB9KHV4</accession>
<evidence type="ECO:0000313" key="2">
    <source>
        <dbReference type="Proteomes" id="UP000828941"/>
    </source>
</evidence>
<evidence type="ECO:0000313" key="1">
    <source>
        <dbReference type="EMBL" id="KAI4296726.1"/>
    </source>
</evidence>
<name>A0ACB9KHV4_BAUVA</name>
<comment type="caution">
    <text evidence="1">The sequence shown here is derived from an EMBL/GenBank/DDBJ whole genome shotgun (WGS) entry which is preliminary data.</text>
</comment>
<organism evidence="1 2">
    <name type="scientific">Bauhinia variegata</name>
    <name type="common">Purple orchid tree</name>
    <name type="synonym">Phanera variegata</name>
    <dbReference type="NCBI Taxonomy" id="167791"/>
    <lineage>
        <taxon>Eukaryota</taxon>
        <taxon>Viridiplantae</taxon>
        <taxon>Streptophyta</taxon>
        <taxon>Embryophyta</taxon>
        <taxon>Tracheophyta</taxon>
        <taxon>Spermatophyta</taxon>
        <taxon>Magnoliopsida</taxon>
        <taxon>eudicotyledons</taxon>
        <taxon>Gunneridae</taxon>
        <taxon>Pentapetalae</taxon>
        <taxon>rosids</taxon>
        <taxon>fabids</taxon>
        <taxon>Fabales</taxon>
        <taxon>Fabaceae</taxon>
        <taxon>Cercidoideae</taxon>
        <taxon>Cercideae</taxon>
        <taxon>Bauhiniinae</taxon>
        <taxon>Bauhinia</taxon>
    </lineage>
</organism>